<accession>A0A183S465</accession>
<reference evidence="1" key="1">
    <citation type="submission" date="2022-06" db="EMBL/GenBank/DDBJ databases">
        <authorList>
            <person name="Berger JAMES D."/>
            <person name="Berger JAMES D."/>
        </authorList>
    </citation>
    <scope>NUCLEOTIDE SEQUENCE [LARGE SCALE GENOMIC DNA]</scope>
</reference>
<sequence length="84" mass="9498">MERLRSVQAMILGSTSRNSQISTSALFSSVSGNCKQLNFSQQNNESFRHQSHIAPLNEEDNLQRTIVKQLKTGTRQLTLMPIHI</sequence>
<evidence type="ECO:0000313" key="2">
    <source>
        <dbReference type="WBParaSite" id="SRDH1_47950.1"/>
    </source>
</evidence>
<protein>
    <submittedName>
        <fullName evidence="2">Ovule protein</fullName>
    </submittedName>
</protein>
<dbReference type="Proteomes" id="UP000050792">
    <property type="component" value="Unassembled WGS sequence"/>
</dbReference>
<name>A0A183S465_9TREM</name>
<evidence type="ECO:0000313" key="1">
    <source>
        <dbReference type="Proteomes" id="UP000050792"/>
    </source>
</evidence>
<keyword evidence="1" id="KW-1185">Reference proteome</keyword>
<organism evidence="1 2">
    <name type="scientific">Schistosoma rodhaini</name>
    <dbReference type="NCBI Taxonomy" id="6188"/>
    <lineage>
        <taxon>Eukaryota</taxon>
        <taxon>Metazoa</taxon>
        <taxon>Spiralia</taxon>
        <taxon>Lophotrochozoa</taxon>
        <taxon>Platyhelminthes</taxon>
        <taxon>Trematoda</taxon>
        <taxon>Digenea</taxon>
        <taxon>Strigeidida</taxon>
        <taxon>Schistosomatoidea</taxon>
        <taxon>Schistosomatidae</taxon>
        <taxon>Schistosoma</taxon>
    </lineage>
</organism>
<proteinExistence type="predicted"/>
<dbReference type="WBParaSite" id="SRDH1_47950.1">
    <property type="protein sequence ID" value="SRDH1_47950.1"/>
    <property type="gene ID" value="SRDH1_47950"/>
</dbReference>
<reference evidence="2" key="2">
    <citation type="submission" date="2023-11" db="UniProtKB">
        <authorList>
            <consortium name="WormBaseParasite"/>
        </authorList>
    </citation>
    <scope>IDENTIFICATION</scope>
</reference>
<dbReference type="AlphaFoldDB" id="A0A183S465"/>